<organism evidence="3 4">
    <name type="scientific">Propionispora vibrioides</name>
    <dbReference type="NCBI Taxonomy" id="112903"/>
    <lineage>
        <taxon>Bacteria</taxon>
        <taxon>Bacillati</taxon>
        <taxon>Bacillota</taxon>
        <taxon>Negativicutes</taxon>
        <taxon>Selenomonadales</taxon>
        <taxon>Sporomusaceae</taxon>
        <taxon>Propionispora</taxon>
    </lineage>
</organism>
<dbReference type="STRING" id="112903.SAMN04490178_12267"/>
<comment type="similarity">
    <text evidence="1">Belongs to the esterase D family.</text>
</comment>
<proteinExistence type="inferred from homology"/>
<dbReference type="SUPFAM" id="SSF53474">
    <property type="entry name" value="alpha/beta-Hydrolases"/>
    <property type="match status" value="1"/>
</dbReference>
<dbReference type="RefSeq" id="WP_091749735.1">
    <property type="nucleotide sequence ID" value="NZ_FODY01000022.1"/>
</dbReference>
<evidence type="ECO:0000256" key="2">
    <source>
        <dbReference type="ARBA" id="ARBA00022801"/>
    </source>
</evidence>
<name>A0A1H8XDC6_9FIRM</name>
<evidence type="ECO:0000313" key="4">
    <source>
        <dbReference type="Proteomes" id="UP000198847"/>
    </source>
</evidence>
<dbReference type="EMBL" id="FODY01000022">
    <property type="protein sequence ID" value="SEP37829.1"/>
    <property type="molecule type" value="Genomic_DNA"/>
</dbReference>
<dbReference type="PANTHER" id="PTHR40841">
    <property type="entry name" value="SIDEROPHORE TRIACETYLFUSARININE C ESTERASE"/>
    <property type="match status" value="1"/>
</dbReference>
<dbReference type="Proteomes" id="UP000198847">
    <property type="component" value="Unassembled WGS sequence"/>
</dbReference>
<evidence type="ECO:0000313" key="3">
    <source>
        <dbReference type="EMBL" id="SEP37829.1"/>
    </source>
</evidence>
<keyword evidence="4" id="KW-1185">Reference proteome</keyword>
<reference evidence="3 4" key="1">
    <citation type="submission" date="2016-10" db="EMBL/GenBank/DDBJ databases">
        <authorList>
            <person name="de Groot N.N."/>
        </authorList>
    </citation>
    <scope>NUCLEOTIDE SEQUENCE [LARGE SCALE GENOMIC DNA]</scope>
    <source>
        <strain evidence="3 4">DSM 13305</strain>
    </source>
</reference>
<evidence type="ECO:0000256" key="1">
    <source>
        <dbReference type="ARBA" id="ARBA00005622"/>
    </source>
</evidence>
<gene>
    <name evidence="3" type="ORF">SAMN04490178_12267</name>
</gene>
<dbReference type="GO" id="GO:0016788">
    <property type="term" value="F:hydrolase activity, acting on ester bonds"/>
    <property type="evidence" value="ECO:0007669"/>
    <property type="project" value="TreeGrafter"/>
</dbReference>
<accession>A0A1H8XDC6</accession>
<dbReference type="InterPro" id="IPR029058">
    <property type="entry name" value="AB_hydrolase_fold"/>
</dbReference>
<dbReference type="AlphaFoldDB" id="A0A1H8XDC6"/>
<dbReference type="PANTHER" id="PTHR40841:SF2">
    <property type="entry name" value="SIDEROPHORE-DEGRADING ESTERASE (EUROFUNG)"/>
    <property type="match status" value="1"/>
</dbReference>
<dbReference type="InterPro" id="IPR052558">
    <property type="entry name" value="Siderophore_Hydrolase_D"/>
</dbReference>
<dbReference type="OrthoDB" id="9784036at2"/>
<protein>
    <recommendedName>
        <fullName evidence="5">Esterase</fullName>
    </recommendedName>
</protein>
<keyword evidence="2" id="KW-0378">Hydrolase</keyword>
<evidence type="ECO:0008006" key="5">
    <source>
        <dbReference type="Google" id="ProtNLM"/>
    </source>
</evidence>
<dbReference type="Gene3D" id="3.40.50.1820">
    <property type="entry name" value="alpha/beta hydrolase"/>
    <property type="match status" value="1"/>
</dbReference>
<sequence>MNGLEYQIKTFDFYFENHGGTYRIFVSVPKGPVPAAGYPVMYLLDGNLTFPMLQAAQQSNDFGPVVTVGVGYPIDSGLDVGRRYFDLTPPTLPELIPLSAIGRGDLATGGQDTFFASIETELKPVIEKLAPIDRNRQTIFGHSLAGLLVMHILYISSASFQTYVAADPSIWWNGGSILTEHAGFLEHGQAGREKAPVRLLVETAGKRGFRKGTSKAEQIVLAKVRSGPTGKELAAALEGLPGLHVSFREQVGENHGSMLPYSVADALCFALQGTVYP</sequence>